<reference evidence="2" key="1">
    <citation type="journal article" date="2023" name="Insect Mol. Biol.">
        <title>Genome sequencing provides insights into the evolution of gene families encoding plant cell wall-degrading enzymes in longhorned beetles.</title>
        <authorList>
            <person name="Shin N.R."/>
            <person name="Okamura Y."/>
            <person name="Kirsch R."/>
            <person name="Pauchet Y."/>
        </authorList>
    </citation>
    <scope>NUCLEOTIDE SEQUENCE</scope>
    <source>
        <strain evidence="2">AMC_N1</strain>
    </source>
</reference>
<feature type="compositionally biased region" description="Low complexity" evidence="1">
    <location>
        <begin position="1"/>
        <end position="16"/>
    </location>
</feature>
<proteinExistence type="predicted"/>
<keyword evidence="3" id="KW-1185">Reference proteome</keyword>
<comment type="caution">
    <text evidence="2">The sequence shown here is derived from an EMBL/GenBank/DDBJ whole genome shotgun (WGS) entry which is preliminary data.</text>
</comment>
<sequence length="91" mass="9549">MSTGAGETAQEAAESSPRGANAGPPYARPVSIGEAPGSARGAAATQNRRMNAVKSNHPKDMLGGPVPKMGKQICEQRDLENPYRSNRNNSK</sequence>
<evidence type="ECO:0000313" key="2">
    <source>
        <dbReference type="EMBL" id="KAJ8935826.1"/>
    </source>
</evidence>
<feature type="region of interest" description="Disordered" evidence="1">
    <location>
        <begin position="1"/>
        <end position="91"/>
    </location>
</feature>
<name>A0AAV8XBJ0_9CUCU</name>
<dbReference type="EMBL" id="JAPWTK010000831">
    <property type="protein sequence ID" value="KAJ8935826.1"/>
    <property type="molecule type" value="Genomic_DNA"/>
</dbReference>
<protein>
    <submittedName>
        <fullName evidence="2">Uncharacterized protein</fullName>
    </submittedName>
</protein>
<accession>A0AAV8XBJ0</accession>
<gene>
    <name evidence="2" type="ORF">NQ318_008723</name>
</gene>
<organism evidence="2 3">
    <name type="scientific">Aromia moschata</name>
    <dbReference type="NCBI Taxonomy" id="1265417"/>
    <lineage>
        <taxon>Eukaryota</taxon>
        <taxon>Metazoa</taxon>
        <taxon>Ecdysozoa</taxon>
        <taxon>Arthropoda</taxon>
        <taxon>Hexapoda</taxon>
        <taxon>Insecta</taxon>
        <taxon>Pterygota</taxon>
        <taxon>Neoptera</taxon>
        <taxon>Endopterygota</taxon>
        <taxon>Coleoptera</taxon>
        <taxon>Polyphaga</taxon>
        <taxon>Cucujiformia</taxon>
        <taxon>Chrysomeloidea</taxon>
        <taxon>Cerambycidae</taxon>
        <taxon>Cerambycinae</taxon>
        <taxon>Callichromatini</taxon>
        <taxon>Aromia</taxon>
    </lineage>
</organism>
<dbReference type="Proteomes" id="UP001162162">
    <property type="component" value="Unassembled WGS sequence"/>
</dbReference>
<evidence type="ECO:0000313" key="3">
    <source>
        <dbReference type="Proteomes" id="UP001162162"/>
    </source>
</evidence>
<evidence type="ECO:0000256" key="1">
    <source>
        <dbReference type="SAM" id="MobiDB-lite"/>
    </source>
</evidence>
<dbReference type="AlphaFoldDB" id="A0AAV8XBJ0"/>